<feature type="compositionally biased region" description="Basic and acidic residues" evidence="2">
    <location>
        <begin position="543"/>
        <end position="558"/>
    </location>
</feature>
<comment type="caution">
    <text evidence="4">The sequence shown here is derived from an EMBL/GenBank/DDBJ whole genome shotgun (WGS) entry which is preliminary data.</text>
</comment>
<dbReference type="Gene3D" id="1.10.10.2830">
    <property type="match status" value="1"/>
</dbReference>
<dbReference type="OrthoDB" id="9813122at2"/>
<feature type="compositionally biased region" description="Acidic residues" evidence="2">
    <location>
        <begin position="575"/>
        <end position="589"/>
    </location>
</feature>
<protein>
    <submittedName>
        <fullName evidence="4">Fis family transcriptional regulator</fullName>
    </submittedName>
</protein>
<dbReference type="SMART" id="SM00470">
    <property type="entry name" value="ParB"/>
    <property type="match status" value="1"/>
</dbReference>
<reference evidence="4 5" key="1">
    <citation type="submission" date="2017-11" db="EMBL/GenBank/DDBJ databases">
        <title>Draft genome sequence of Rhizobiales bacterium SY3-13.</title>
        <authorList>
            <person name="Sun C."/>
        </authorList>
    </citation>
    <scope>NUCLEOTIDE SEQUENCE [LARGE SCALE GENOMIC DNA]</scope>
    <source>
        <strain evidence="4 5">SY3-13</strain>
    </source>
</reference>
<dbReference type="GO" id="GO:0007059">
    <property type="term" value="P:chromosome segregation"/>
    <property type="evidence" value="ECO:0007669"/>
    <property type="project" value="TreeGrafter"/>
</dbReference>
<organism evidence="4 5">
    <name type="scientific">Minwuia thermotolerans</name>
    <dbReference type="NCBI Taxonomy" id="2056226"/>
    <lineage>
        <taxon>Bacteria</taxon>
        <taxon>Pseudomonadati</taxon>
        <taxon>Pseudomonadota</taxon>
        <taxon>Alphaproteobacteria</taxon>
        <taxon>Minwuiales</taxon>
        <taxon>Minwuiaceae</taxon>
        <taxon>Minwuia</taxon>
    </lineage>
</organism>
<dbReference type="InterPro" id="IPR036086">
    <property type="entry name" value="ParB/Sulfiredoxin_sf"/>
</dbReference>
<feature type="domain" description="ParB-like N-terminal" evidence="3">
    <location>
        <begin position="4"/>
        <end position="102"/>
    </location>
</feature>
<dbReference type="EMBL" id="PHIG01000054">
    <property type="protein sequence ID" value="PJK27871.1"/>
    <property type="molecule type" value="Genomic_DNA"/>
</dbReference>
<evidence type="ECO:0000256" key="1">
    <source>
        <dbReference type="ARBA" id="ARBA00006295"/>
    </source>
</evidence>
<evidence type="ECO:0000313" key="5">
    <source>
        <dbReference type="Proteomes" id="UP000229498"/>
    </source>
</evidence>
<proteinExistence type="inferred from homology"/>
<evidence type="ECO:0000256" key="2">
    <source>
        <dbReference type="SAM" id="MobiDB-lite"/>
    </source>
</evidence>
<dbReference type="NCBIfam" id="TIGR00180">
    <property type="entry name" value="parB_part"/>
    <property type="match status" value="1"/>
</dbReference>
<dbReference type="Proteomes" id="UP000229498">
    <property type="component" value="Unassembled WGS sequence"/>
</dbReference>
<sequence>MTIETITLDQLNPPKANPRTSMDVAALEGLAASIKTDGLLQNLVVRPRKGKGYDIVSGERRYRALRLLAERGDIPADHPVPVDIRKRLSSADTLRLATIENIQREQLPPMDEAEAFASLLADGASLEDVAAKAGVSALTVKRRVALASLCDEVKVLVREGEVPLSVAEALTLGTHDQQRAVIERLQQGWHYDADDIRSILTGEKPSVALAIFPLEKYEGTYTADLFADEANTFFDDMEQFYRLQSEAVEQLADTHRRTAAFVEVVHEAYVPWWQYREAEDGEPGGVVIQFAPSGRVQVREGLVKREVRQSVSEDTSEAPGTPKPKPEYSGPVIRMVSAHKSLAVMEALLANPRKAKEVAVIGMMQGYDWTGRIHLDPHPALAYFAEAEVQPTSYTAIEREAGETAQALGIEADSSPYAAPTRGAWEQLLRSRKEPLALYEAVQGLTDAELEQLHLLLTALTFGQGDMDALDDGESLFNRIAADLEVDMRNHWRPDAAFLSRRRKDQLEAIAKESGAVKRMGRLKDYTKKAMVEALARHFERTKDAADDAPAHDRKGRDWLPGAMHFPAVTAEQGEAADDAAESEAEPVETTEAVADAA</sequence>
<dbReference type="Pfam" id="PF17762">
    <property type="entry name" value="HTH_ParB"/>
    <property type="match status" value="1"/>
</dbReference>
<keyword evidence="5" id="KW-1185">Reference proteome</keyword>
<dbReference type="PANTHER" id="PTHR33375:SF7">
    <property type="entry name" value="CHROMOSOME 2-PARTITIONING PROTEIN PARB-RELATED"/>
    <property type="match status" value="1"/>
</dbReference>
<dbReference type="PANTHER" id="PTHR33375">
    <property type="entry name" value="CHROMOSOME-PARTITIONING PROTEIN PARB-RELATED"/>
    <property type="match status" value="1"/>
</dbReference>
<dbReference type="GO" id="GO:0003677">
    <property type="term" value="F:DNA binding"/>
    <property type="evidence" value="ECO:0007669"/>
    <property type="project" value="InterPro"/>
</dbReference>
<feature type="region of interest" description="Disordered" evidence="2">
    <location>
        <begin position="543"/>
        <end position="598"/>
    </location>
</feature>
<dbReference type="SUPFAM" id="SSF109709">
    <property type="entry name" value="KorB DNA-binding domain-like"/>
    <property type="match status" value="1"/>
</dbReference>
<feature type="region of interest" description="Disordered" evidence="2">
    <location>
        <begin position="306"/>
        <end position="330"/>
    </location>
</feature>
<dbReference type="CDD" id="cd16406">
    <property type="entry name" value="ParB_N_like"/>
    <property type="match status" value="1"/>
</dbReference>
<dbReference type="InterPro" id="IPR003115">
    <property type="entry name" value="ParB_N"/>
</dbReference>
<gene>
    <name evidence="4" type="ORF">CVT23_20595</name>
</gene>
<name>A0A2M9FWN6_9PROT</name>
<dbReference type="RefSeq" id="WP_109795696.1">
    <property type="nucleotide sequence ID" value="NZ_PHIG01000054.1"/>
</dbReference>
<dbReference type="GO" id="GO:0005694">
    <property type="term" value="C:chromosome"/>
    <property type="evidence" value="ECO:0007669"/>
    <property type="project" value="TreeGrafter"/>
</dbReference>
<dbReference type="Pfam" id="PF02195">
    <property type="entry name" value="ParB_N"/>
    <property type="match status" value="1"/>
</dbReference>
<evidence type="ECO:0000259" key="3">
    <source>
        <dbReference type="SMART" id="SM00470"/>
    </source>
</evidence>
<evidence type="ECO:0000313" key="4">
    <source>
        <dbReference type="EMBL" id="PJK27871.1"/>
    </source>
</evidence>
<dbReference type="Gene3D" id="3.90.1530.30">
    <property type="match status" value="1"/>
</dbReference>
<dbReference type="InterPro" id="IPR050336">
    <property type="entry name" value="Chromosome_partition/occlusion"/>
</dbReference>
<dbReference type="InterPro" id="IPR041468">
    <property type="entry name" value="HTH_ParB/Spo0J"/>
</dbReference>
<dbReference type="InterPro" id="IPR004437">
    <property type="entry name" value="ParB/RepB/Spo0J"/>
</dbReference>
<dbReference type="SUPFAM" id="SSF110849">
    <property type="entry name" value="ParB/Sulfiredoxin"/>
    <property type="match status" value="1"/>
</dbReference>
<accession>A0A2M9FWN6</accession>
<comment type="similarity">
    <text evidence="1">Belongs to the ParB family.</text>
</comment>
<dbReference type="AlphaFoldDB" id="A0A2M9FWN6"/>